<dbReference type="Proteomes" id="UP001365128">
    <property type="component" value="Unassembled WGS sequence"/>
</dbReference>
<dbReference type="PANTHER" id="PTHR11831">
    <property type="entry name" value="30S 40S RIBOSOMAL PROTEIN"/>
    <property type="match status" value="1"/>
</dbReference>
<organism evidence="10 11">
    <name type="scientific">Phyllosticta citricarpa</name>
    <dbReference type="NCBI Taxonomy" id="55181"/>
    <lineage>
        <taxon>Eukaryota</taxon>
        <taxon>Fungi</taxon>
        <taxon>Dikarya</taxon>
        <taxon>Ascomycota</taxon>
        <taxon>Pezizomycotina</taxon>
        <taxon>Dothideomycetes</taxon>
        <taxon>Dothideomycetes incertae sedis</taxon>
        <taxon>Botryosphaeriales</taxon>
        <taxon>Phyllostictaceae</taxon>
        <taxon>Phyllosticta</taxon>
    </lineage>
</organism>
<feature type="signal peptide" evidence="8">
    <location>
        <begin position="1"/>
        <end position="26"/>
    </location>
</feature>
<dbReference type="InterPro" id="IPR022801">
    <property type="entry name" value="Ribosomal_uS4"/>
</dbReference>
<keyword evidence="5" id="KW-0687">Ribonucleoprotein</keyword>
<evidence type="ECO:0000313" key="11">
    <source>
        <dbReference type="Proteomes" id="UP001365128"/>
    </source>
</evidence>
<dbReference type="InterPro" id="IPR002942">
    <property type="entry name" value="S4_RNA-bd"/>
</dbReference>
<evidence type="ECO:0000256" key="1">
    <source>
        <dbReference type="ARBA" id="ARBA00007465"/>
    </source>
</evidence>
<evidence type="ECO:0000259" key="9">
    <source>
        <dbReference type="SMART" id="SM00363"/>
    </source>
</evidence>
<reference evidence="10 11" key="1">
    <citation type="submission" date="2024-04" db="EMBL/GenBank/DDBJ databases">
        <title>Phyllosticta paracitricarpa is synonymous to the EU quarantine fungus P. citricarpa based on phylogenomic analyses.</title>
        <authorList>
            <consortium name="Lawrence Berkeley National Laboratory"/>
            <person name="Van Ingen-Buijs V.A."/>
            <person name="Van Westerhoven A.C."/>
            <person name="Haridas S."/>
            <person name="Skiadas P."/>
            <person name="Martin F."/>
            <person name="Groenewald J.Z."/>
            <person name="Crous P.W."/>
            <person name="Seidl M.F."/>
        </authorList>
    </citation>
    <scope>NUCLEOTIDE SEQUENCE [LARGE SCALE GENOMIC DNA]</scope>
    <source>
        <strain evidence="10 11">CBS 122670</strain>
    </source>
</reference>
<dbReference type="SUPFAM" id="SSF55174">
    <property type="entry name" value="Alpha-L RNA-binding motif"/>
    <property type="match status" value="1"/>
</dbReference>
<sequence>MPSSGQFVFSLCESGLLLTIVQKVRADWSKENLYNLARMPLTRVAGTFFQQKWAAKARTRAFHGEQINEGQWERMFSKTIPAVAPMDVFKLARSDGSEEAAGRGSGEDLEDPSVIDKTMTPYMQMVWHPIERRLDNAVWRALFSSSARQARQFVVHGWVKVNGKTMKHPGYMLNAGDMFQVDPDRVLYATGARKDQHKYHKDMFEITVPKKSSNTEDKPADPESATSEAEAKTDEEKQLSPEEQEKLDEQNREKMTKEVKEKLKSLQARVDHLMNNTEDLSPARKQDLRGFRQVLRKMMSRAKGLNTFSTDDLEEKLESVARRLAKPPKRPSSEEFAEQRIADYEESLLQEALAKLRENPFDRSKAYLTPWRPRPYMSPFAFIPPYLEVNQNVCAAVFLRPPVARPGMAEVPTPFPYDTNQLAFNWYLRRR</sequence>
<feature type="compositionally biased region" description="Basic and acidic residues" evidence="7">
    <location>
        <begin position="229"/>
        <end position="260"/>
    </location>
</feature>
<evidence type="ECO:0000256" key="5">
    <source>
        <dbReference type="ARBA" id="ARBA00023274"/>
    </source>
</evidence>
<proteinExistence type="inferred from homology"/>
<evidence type="ECO:0000256" key="8">
    <source>
        <dbReference type="SAM" id="SignalP"/>
    </source>
</evidence>
<dbReference type="Gene3D" id="3.10.290.10">
    <property type="entry name" value="RNA-binding S4 domain"/>
    <property type="match status" value="1"/>
</dbReference>
<feature type="chain" id="PRO_5045200899" evidence="8">
    <location>
        <begin position="27"/>
        <end position="431"/>
    </location>
</feature>
<evidence type="ECO:0000256" key="4">
    <source>
        <dbReference type="ARBA" id="ARBA00022980"/>
    </source>
</evidence>
<keyword evidence="3 6" id="KW-0694">RNA-binding</keyword>
<dbReference type="InterPro" id="IPR036986">
    <property type="entry name" value="S4_RNA-bd_sf"/>
</dbReference>
<dbReference type="CDD" id="cd00165">
    <property type="entry name" value="S4"/>
    <property type="match status" value="1"/>
</dbReference>
<evidence type="ECO:0000256" key="3">
    <source>
        <dbReference type="ARBA" id="ARBA00022884"/>
    </source>
</evidence>
<evidence type="ECO:0000256" key="6">
    <source>
        <dbReference type="PROSITE-ProRule" id="PRU00182"/>
    </source>
</evidence>
<dbReference type="EMBL" id="JBBPDW010000010">
    <property type="protein sequence ID" value="KAK7548782.1"/>
    <property type="molecule type" value="Genomic_DNA"/>
</dbReference>
<dbReference type="PROSITE" id="PS50889">
    <property type="entry name" value="S4"/>
    <property type="match status" value="1"/>
</dbReference>
<gene>
    <name evidence="10" type="ORF">IWX46DRAFT_40612</name>
</gene>
<feature type="domain" description="RNA-binding S4" evidence="9">
    <location>
        <begin position="132"/>
        <end position="192"/>
    </location>
</feature>
<dbReference type="PANTHER" id="PTHR11831:SF4">
    <property type="entry name" value="SMALL RIBOSOMAL SUBUNIT PROTEIN US4M"/>
    <property type="match status" value="1"/>
</dbReference>
<keyword evidence="2" id="KW-0699">rRNA-binding</keyword>
<accession>A0ABR1MGM9</accession>
<evidence type="ECO:0000313" key="10">
    <source>
        <dbReference type="EMBL" id="KAK7548782.1"/>
    </source>
</evidence>
<comment type="caution">
    <text evidence="10">The sequence shown here is derived from an EMBL/GenBank/DDBJ whole genome shotgun (WGS) entry which is preliminary data.</text>
</comment>
<protein>
    <submittedName>
        <fullName evidence="10">30S ribosomal subunit S4</fullName>
    </submittedName>
</protein>
<comment type="similarity">
    <text evidence="1">Belongs to the universal ribosomal protein uS4 family.</text>
</comment>
<feature type="region of interest" description="Disordered" evidence="7">
    <location>
        <begin position="200"/>
        <end position="260"/>
    </location>
</feature>
<dbReference type="Pfam" id="PF01479">
    <property type="entry name" value="S4"/>
    <property type="match status" value="1"/>
</dbReference>
<evidence type="ECO:0000256" key="7">
    <source>
        <dbReference type="SAM" id="MobiDB-lite"/>
    </source>
</evidence>
<keyword evidence="4" id="KW-0689">Ribosomal protein</keyword>
<keyword evidence="11" id="KW-1185">Reference proteome</keyword>
<name>A0ABR1MGM9_9PEZI</name>
<evidence type="ECO:0000256" key="2">
    <source>
        <dbReference type="ARBA" id="ARBA00022730"/>
    </source>
</evidence>
<keyword evidence="8" id="KW-0732">Signal</keyword>
<dbReference type="SMART" id="SM00363">
    <property type="entry name" value="S4"/>
    <property type="match status" value="1"/>
</dbReference>